<dbReference type="OrthoDB" id="10375643at2759"/>
<reference evidence="1" key="2">
    <citation type="submission" date="2019-06" db="EMBL/GenBank/DDBJ databases">
        <title>Genomics analysis of Aphanomyces spp. identifies a new class of oomycete effector associated with host adaptation.</title>
        <authorList>
            <person name="Gaulin E."/>
        </authorList>
    </citation>
    <scope>NUCLEOTIDE SEQUENCE</scope>
    <source>
        <strain evidence="1">CBS 578.67</strain>
    </source>
</reference>
<evidence type="ECO:0000313" key="2">
    <source>
        <dbReference type="EMBL" id="VFT85660.1"/>
    </source>
</evidence>
<keyword evidence="3" id="KW-1185">Reference proteome</keyword>
<protein>
    <submittedName>
        <fullName evidence="2">Aste57867_8774 protein</fullName>
    </submittedName>
</protein>
<dbReference type="EMBL" id="CAADRA010005135">
    <property type="protein sequence ID" value="VFT85660.1"/>
    <property type="molecule type" value="Genomic_DNA"/>
</dbReference>
<reference evidence="2 3" key="1">
    <citation type="submission" date="2019-03" db="EMBL/GenBank/DDBJ databases">
        <authorList>
            <person name="Gaulin E."/>
            <person name="Dumas B."/>
        </authorList>
    </citation>
    <scope>NUCLEOTIDE SEQUENCE [LARGE SCALE GENOMIC DNA]</scope>
    <source>
        <strain evidence="2">CBS 568.67</strain>
    </source>
</reference>
<organism evidence="2 3">
    <name type="scientific">Aphanomyces stellatus</name>
    <dbReference type="NCBI Taxonomy" id="120398"/>
    <lineage>
        <taxon>Eukaryota</taxon>
        <taxon>Sar</taxon>
        <taxon>Stramenopiles</taxon>
        <taxon>Oomycota</taxon>
        <taxon>Saprolegniomycetes</taxon>
        <taxon>Saprolegniales</taxon>
        <taxon>Verrucalvaceae</taxon>
        <taxon>Aphanomyces</taxon>
    </lineage>
</organism>
<name>A0A485KL66_9STRA</name>
<proteinExistence type="predicted"/>
<dbReference type="EMBL" id="VJMH01005114">
    <property type="protein sequence ID" value="KAF0700720.1"/>
    <property type="molecule type" value="Genomic_DNA"/>
</dbReference>
<dbReference type="Proteomes" id="UP000332933">
    <property type="component" value="Unassembled WGS sequence"/>
</dbReference>
<accession>A0A485KL66</accession>
<sequence>MLDYKHLADRVDLLMEKEERQHAELASAQAHAKWKQLHLQAQEDRVAFAKKLQERYRSLVRCCSNKSANNAAESDSHGIEDDLLQAAPPLSACRHEEGDDAVGFHREWAANERFNIDEAHMLQMVKIENDWRDYHAHVDADVAVQMVAAEGRPVPKKKQEMVRALHEKARQLGELRKMDATRMLRRQHVRLHVQIDAKELEYKLVVLVKEQETRERRRLDSWITVFLYVSSSFVTVG</sequence>
<evidence type="ECO:0000313" key="3">
    <source>
        <dbReference type="Proteomes" id="UP000332933"/>
    </source>
</evidence>
<dbReference type="AlphaFoldDB" id="A0A485KL66"/>
<gene>
    <name evidence="2" type="primary">Aste57867_8774</name>
    <name evidence="1" type="ORF">As57867_008740</name>
    <name evidence="2" type="ORF">ASTE57867_8774</name>
</gene>
<evidence type="ECO:0000313" key="1">
    <source>
        <dbReference type="EMBL" id="KAF0700720.1"/>
    </source>
</evidence>